<dbReference type="AlphaFoldDB" id="A0A085MFK9"/>
<sequence>MSLRWYFLNIRDEESAAAFVRERGIFHQHRSCPSCHRDMDLCGRGPTVCPQWRCRNSACSHANHRVDVVPGETRASATVRHAPNRPTSAPLRVDVEEAVETR</sequence>
<keyword evidence="2" id="KW-1185">Reference proteome</keyword>
<evidence type="ECO:0000313" key="2">
    <source>
        <dbReference type="Proteomes" id="UP000030764"/>
    </source>
</evidence>
<reference evidence="1 2" key="1">
    <citation type="journal article" date="2014" name="Nat. Genet.">
        <title>Genome and transcriptome of the porcine whipworm Trichuris suis.</title>
        <authorList>
            <person name="Jex A.R."/>
            <person name="Nejsum P."/>
            <person name="Schwarz E.M."/>
            <person name="Hu L."/>
            <person name="Young N.D."/>
            <person name="Hall R.S."/>
            <person name="Korhonen P.K."/>
            <person name="Liao S."/>
            <person name="Thamsborg S."/>
            <person name="Xia J."/>
            <person name="Xu P."/>
            <person name="Wang S."/>
            <person name="Scheerlinck J.P."/>
            <person name="Hofmann A."/>
            <person name="Sternberg P.W."/>
            <person name="Wang J."/>
            <person name="Gasser R.B."/>
        </authorList>
    </citation>
    <scope>NUCLEOTIDE SEQUENCE [LARGE SCALE GENOMIC DNA]</scope>
    <source>
        <strain evidence="1">DCEP-RM93M</strain>
    </source>
</reference>
<dbReference type="Proteomes" id="UP000030764">
    <property type="component" value="Unassembled WGS sequence"/>
</dbReference>
<protein>
    <recommendedName>
        <fullName evidence="3">Transposase zinc-binding domain-containing protein</fullName>
    </recommendedName>
</protein>
<proteinExistence type="predicted"/>
<evidence type="ECO:0000313" key="1">
    <source>
        <dbReference type="EMBL" id="KFD56005.1"/>
    </source>
</evidence>
<gene>
    <name evidence="1" type="ORF">M513_03129</name>
</gene>
<accession>A0A085MFK9</accession>
<dbReference type="EMBL" id="KL363196">
    <property type="protein sequence ID" value="KFD56005.1"/>
    <property type="molecule type" value="Genomic_DNA"/>
</dbReference>
<organism evidence="1 2">
    <name type="scientific">Trichuris suis</name>
    <name type="common">pig whipworm</name>
    <dbReference type="NCBI Taxonomy" id="68888"/>
    <lineage>
        <taxon>Eukaryota</taxon>
        <taxon>Metazoa</taxon>
        <taxon>Ecdysozoa</taxon>
        <taxon>Nematoda</taxon>
        <taxon>Enoplea</taxon>
        <taxon>Dorylaimia</taxon>
        <taxon>Trichinellida</taxon>
        <taxon>Trichuridae</taxon>
        <taxon>Trichuris</taxon>
    </lineage>
</organism>
<name>A0A085MFK9_9BILA</name>
<evidence type="ECO:0008006" key="3">
    <source>
        <dbReference type="Google" id="ProtNLM"/>
    </source>
</evidence>